<feature type="transmembrane region" description="Helical" evidence="6">
    <location>
        <begin position="509"/>
        <end position="526"/>
    </location>
</feature>
<feature type="transmembrane region" description="Helical" evidence="6">
    <location>
        <begin position="359"/>
        <end position="377"/>
    </location>
</feature>
<evidence type="ECO:0000256" key="3">
    <source>
        <dbReference type="ARBA" id="ARBA00022989"/>
    </source>
</evidence>
<organism evidence="8 9">
    <name type="scientific">Mesorhabditis spiculigera</name>
    <dbReference type="NCBI Taxonomy" id="96644"/>
    <lineage>
        <taxon>Eukaryota</taxon>
        <taxon>Metazoa</taxon>
        <taxon>Ecdysozoa</taxon>
        <taxon>Nematoda</taxon>
        <taxon>Chromadorea</taxon>
        <taxon>Rhabditida</taxon>
        <taxon>Rhabditina</taxon>
        <taxon>Rhabditomorpha</taxon>
        <taxon>Rhabditoidea</taxon>
        <taxon>Rhabditidae</taxon>
        <taxon>Mesorhabditinae</taxon>
        <taxon>Mesorhabditis</taxon>
    </lineage>
</organism>
<keyword evidence="3 6" id="KW-1133">Transmembrane helix</keyword>
<feature type="transmembrane region" description="Helical" evidence="6">
    <location>
        <begin position="475"/>
        <end position="497"/>
    </location>
</feature>
<dbReference type="Gene3D" id="1.20.1250.20">
    <property type="entry name" value="MFS general substrate transporter like domains"/>
    <property type="match status" value="1"/>
</dbReference>
<evidence type="ECO:0000256" key="6">
    <source>
        <dbReference type="SAM" id="Phobius"/>
    </source>
</evidence>
<feature type="transmembrane region" description="Helical" evidence="6">
    <location>
        <begin position="188"/>
        <end position="212"/>
    </location>
</feature>
<sequence length="566" mass="64283">MSNDAPSPDEKQSLSLMESSSMDVTQTRSGSHTDHPSFLVDPLLCEPEKVVEAYGFWGRYQWWTAIQCCSVMFIYAANMHIVPFINDPSRVDCLWQNETNSVLYNDMPGCVYRKNRQTPKVEFVCGETTGTTILEYKDHQPITSKMHEFGLHCASNFAREGGQTAFSMGAMLVVPLFSYFADHSGRKYTFLIAVFGSIVANFCCVIAPTYWYFITLRFIVGALSDSYYTIGANFVCELFTEEQRSFAGLLGTVFWSLGILFLGVLTQFETNWRLLYLWMTLPSLICFGMIFTLPESPHWAIQHHNRERIRNYISSANKCNRKRLDMVSCLRENPNEKHEKVNIVKALLKMVKSLQMWKIMIIASLMSFMMNFTYFAISLEAVDLSEDRFTAYMWNGVADLPGSALAIPLLHFFGRKWVAIVSGLLCGVFLVIAPFFEWYENGWLKVALILTSKFCNNITQTLIPVWFPEMLPTSIRVIGFSIINFPQCIGQVLAPFFRHLKYDWAPTKYVAVGSGCIACSLLTMLLNDTKGQYMPGDVRDVAPTQNSITSRSASNDRSRSNSVSDN</sequence>
<evidence type="ECO:0000256" key="1">
    <source>
        <dbReference type="ARBA" id="ARBA00004141"/>
    </source>
</evidence>
<feature type="transmembrane region" description="Helical" evidence="6">
    <location>
        <begin position="389"/>
        <end position="410"/>
    </location>
</feature>
<keyword evidence="4 6" id="KW-0472">Membrane</keyword>
<protein>
    <recommendedName>
        <fullName evidence="7">Major facilitator superfamily (MFS) profile domain-containing protein</fullName>
    </recommendedName>
</protein>
<dbReference type="InterPro" id="IPR036259">
    <property type="entry name" value="MFS_trans_sf"/>
</dbReference>
<comment type="subcellular location">
    <subcellularLocation>
        <location evidence="1">Membrane</location>
        <topology evidence="1">Multi-pass membrane protein</topology>
    </subcellularLocation>
</comment>
<dbReference type="Pfam" id="PF07690">
    <property type="entry name" value="MFS_1"/>
    <property type="match status" value="1"/>
</dbReference>
<evidence type="ECO:0000313" key="8">
    <source>
        <dbReference type="EMBL" id="CAJ0579548.1"/>
    </source>
</evidence>
<evidence type="ECO:0000256" key="4">
    <source>
        <dbReference type="ARBA" id="ARBA00023136"/>
    </source>
</evidence>
<dbReference type="SUPFAM" id="SSF103473">
    <property type="entry name" value="MFS general substrate transporter"/>
    <property type="match status" value="1"/>
</dbReference>
<evidence type="ECO:0000313" key="9">
    <source>
        <dbReference type="Proteomes" id="UP001177023"/>
    </source>
</evidence>
<dbReference type="EMBL" id="CATQJA010002657">
    <property type="protein sequence ID" value="CAJ0579548.1"/>
    <property type="molecule type" value="Genomic_DNA"/>
</dbReference>
<dbReference type="GO" id="GO:0016020">
    <property type="term" value="C:membrane"/>
    <property type="evidence" value="ECO:0007669"/>
    <property type="project" value="UniProtKB-SubCell"/>
</dbReference>
<feature type="transmembrane region" description="Helical" evidence="6">
    <location>
        <begin position="274"/>
        <end position="293"/>
    </location>
</feature>
<dbReference type="InterPro" id="IPR020846">
    <property type="entry name" value="MFS_dom"/>
</dbReference>
<reference evidence="8" key="1">
    <citation type="submission" date="2023-06" db="EMBL/GenBank/DDBJ databases">
        <authorList>
            <person name="Delattre M."/>
        </authorList>
    </citation>
    <scope>NUCLEOTIDE SEQUENCE</scope>
    <source>
        <strain evidence="8">AF72</strain>
    </source>
</reference>
<dbReference type="GO" id="GO:0022857">
    <property type="term" value="F:transmembrane transporter activity"/>
    <property type="evidence" value="ECO:0007669"/>
    <property type="project" value="InterPro"/>
</dbReference>
<feature type="transmembrane region" description="Helical" evidence="6">
    <location>
        <begin position="164"/>
        <end position="181"/>
    </location>
</feature>
<feature type="domain" description="Major facilitator superfamily (MFS) profile" evidence="7">
    <location>
        <begin position="64"/>
        <end position="531"/>
    </location>
</feature>
<feature type="transmembrane region" description="Helical" evidence="6">
    <location>
        <begin position="246"/>
        <end position="268"/>
    </location>
</feature>
<feature type="transmembrane region" description="Helical" evidence="6">
    <location>
        <begin position="417"/>
        <end position="436"/>
    </location>
</feature>
<evidence type="ECO:0000256" key="5">
    <source>
        <dbReference type="SAM" id="MobiDB-lite"/>
    </source>
</evidence>
<dbReference type="Proteomes" id="UP001177023">
    <property type="component" value="Unassembled WGS sequence"/>
</dbReference>
<dbReference type="PROSITE" id="PS50850">
    <property type="entry name" value="MFS"/>
    <property type="match status" value="1"/>
</dbReference>
<comment type="caution">
    <text evidence="8">The sequence shown here is derived from an EMBL/GenBank/DDBJ whole genome shotgun (WGS) entry which is preliminary data.</text>
</comment>
<accession>A0AA36D4C5</accession>
<evidence type="ECO:0000256" key="2">
    <source>
        <dbReference type="ARBA" id="ARBA00022692"/>
    </source>
</evidence>
<feature type="region of interest" description="Disordered" evidence="5">
    <location>
        <begin position="542"/>
        <end position="566"/>
    </location>
</feature>
<dbReference type="InterPro" id="IPR011701">
    <property type="entry name" value="MFS"/>
</dbReference>
<evidence type="ECO:0000259" key="7">
    <source>
        <dbReference type="PROSITE" id="PS50850"/>
    </source>
</evidence>
<dbReference type="AlphaFoldDB" id="A0AA36D4C5"/>
<feature type="non-terminal residue" evidence="8">
    <location>
        <position position="1"/>
    </location>
</feature>
<proteinExistence type="predicted"/>
<name>A0AA36D4C5_9BILA</name>
<feature type="region of interest" description="Disordered" evidence="5">
    <location>
        <begin position="1"/>
        <end position="20"/>
    </location>
</feature>
<keyword evidence="2 6" id="KW-0812">Transmembrane</keyword>
<keyword evidence="9" id="KW-1185">Reference proteome</keyword>
<dbReference type="PANTHER" id="PTHR24064">
    <property type="entry name" value="SOLUTE CARRIER FAMILY 22 MEMBER"/>
    <property type="match status" value="1"/>
</dbReference>
<gene>
    <name evidence="8" type="ORF">MSPICULIGERA_LOCUS17762</name>
</gene>